<dbReference type="GO" id="GO:0034663">
    <property type="term" value="C:endoplasmic reticulum chaperone complex"/>
    <property type="evidence" value="ECO:0007669"/>
    <property type="project" value="TreeGrafter"/>
</dbReference>
<dbReference type="InterPro" id="IPR029047">
    <property type="entry name" value="HSP70_peptide-bd_sf"/>
</dbReference>
<evidence type="ECO:0000313" key="6">
    <source>
        <dbReference type="EMBL" id="CAD2216548.1"/>
    </source>
</evidence>
<dbReference type="Gene3D" id="2.60.34.10">
    <property type="entry name" value="Substrate Binding Domain Of DNAk, Chain A, domain 1"/>
    <property type="match status" value="1"/>
</dbReference>
<proteinExistence type="predicted"/>
<evidence type="ECO:0000256" key="1">
    <source>
        <dbReference type="ARBA" id="ARBA00022741"/>
    </source>
</evidence>
<evidence type="ECO:0000256" key="3">
    <source>
        <dbReference type="ARBA" id="ARBA00022840"/>
    </source>
</evidence>
<protein>
    <submittedName>
        <fullName evidence="6">Hsp70 protein, putative</fullName>
    </submittedName>
</protein>
<dbReference type="PANTHER" id="PTHR45639">
    <property type="entry name" value="HSC70CB, ISOFORM G-RELATED"/>
    <property type="match status" value="1"/>
</dbReference>
<dbReference type="EMBL" id="LR877151">
    <property type="protein sequence ID" value="CAD2216548.1"/>
    <property type="molecule type" value="Genomic_DNA"/>
</dbReference>
<dbReference type="SUPFAM" id="SSF53067">
    <property type="entry name" value="Actin-like ATPase domain"/>
    <property type="match status" value="2"/>
</dbReference>
<feature type="compositionally biased region" description="Acidic residues" evidence="5">
    <location>
        <begin position="607"/>
        <end position="631"/>
    </location>
</feature>
<keyword evidence="1" id="KW-0547">Nucleotide-binding</keyword>
<keyword evidence="3" id="KW-0067">ATP-binding</keyword>
<dbReference type="InterPro" id="IPR029048">
    <property type="entry name" value="HSP70_C_sf"/>
</dbReference>
<dbReference type="VEuPathDB" id="TriTrypDB:ADEAN_000401000"/>
<feature type="compositionally biased region" description="Polar residues" evidence="5">
    <location>
        <begin position="595"/>
        <end position="606"/>
    </location>
</feature>
<dbReference type="SUPFAM" id="SSF100934">
    <property type="entry name" value="Heat shock protein 70kD (HSP70), C-terminal subdomain"/>
    <property type="match status" value="1"/>
</dbReference>
<accession>A0A7G2C9U8</accession>
<dbReference type="InterPro" id="IPR013126">
    <property type="entry name" value="Hsp_70_fam"/>
</dbReference>
<dbReference type="Gene3D" id="3.30.420.40">
    <property type="match status" value="2"/>
</dbReference>
<dbReference type="Gene3D" id="3.30.30.30">
    <property type="match status" value="1"/>
</dbReference>
<dbReference type="InterPro" id="IPR043129">
    <property type="entry name" value="ATPase_NBD"/>
</dbReference>
<dbReference type="Gene3D" id="1.20.1270.10">
    <property type="match status" value="1"/>
</dbReference>
<evidence type="ECO:0000256" key="2">
    <source>
        <dbReference type="ARBA" id="ARBA00022824"/>
    </source>
</evidence>
<feature type="region of interest" description="Disordered" evidence="5">
    <location>
        <begin position="590"/>
        <end position="631"/>
    </location>
</feature>
<keyword evidence="7" id="KW-1185">Reference proteome</keyword>
<dbReference type="AlphaFoldDB" id="A0A7G2C9U8"/>
<dbReference type="Proteomes" id="UP000515908">
    <property type="component" value="Chromosome 07"/>
</dbReference>
<dbReference type="PANTHER" id="PTHR45639:SF3">
    <property type="entry name" value="HYPOXIA UP-REGULATED PROTEIN 1"/>
    <property type="match status" value="1"/>
</dbReference>
<keyword evidence="4" id="KW-0143">Chaperone</keyword>
<organism evidence="6 7">
    <name type="scientific">Angomonas deanei</name>
    <dbReference type="NCBI Taxonomy" id="59799"/>
    <lineage>
        <taxon>Eukaryota</taxon>
        <taxon>Discoba</taxon>
        <taxon>Euglenozoa</taxon>
        <taxon>Kinetoplastea</taxon>
        <taxon>Metakinetoplastina</taxon>
        <taxon>Trypanosomatida</taxon>
        <taxon>Trypanosomatidae</taxon>
        <taxon>Strigomonadinae</taxon>
        <taxon>Angomonas</taxon>
    </lineage>
</organism>
<dbReference type="Pfam" id="PF00012">
    <property type="entry name" value="HSP70"/>
    <property type="match status" value="1"/>
</dbReference>
<reference evidence="6 7" key="1">
    <citation type="submission" date="2020-08" db="EMBL/GenBank/DDBJ databases">
        <authorList>
            <person name="Newling K."/>
            <person name="Davey J."/>
            <person name="Forrester S."/>
        </authorList>
    </citation>
    <scope>NUCLEOTIDE SEQUENCE [LARGE SCALE GENOMIC DNA]</scope>
    <source>
        <strain evidence="7">Crithidia deanei Carvalho (ATCC PRA-265)</strain>
    </source>
</reference>
<dbReference type="GO" id="GO:0030968">
    <property type="term" value="P:endoplasmic reticulum unfolded protein response"/>
    <property type="evidence" value="ECO:0007669"/>
    <property type="project" value="TreeGrafter"/>
</dbReference>
<dbReference type="GO" id="GO:0005524">
    <property type="term" value="F:ATP binding"/>
    <property type="evidence" value="ECO:0007669"/>
    <property type="project" value="UniProtKB-KW"/>
</dbReference>
<name>A0A7G2C9U8_9TRYP</name>
<gene>
    <name evidence="6" type="ORF">ADEAN_000401000</name>
</gene>
<sequence length="631" mass="70903">MGLKKDSPEWKEFESLLLEYSIEANERGTPVVPFGEEHAPFSSEELFAFFLDYFYRIGVNDGVVDPKNVVITVPFHATISERRSILLATHLADVSVLGFMHSTTAAAFYYGIRRRGFDKEVNIIVFDVGATHTEAGVYSLSPPGPNATFGDKLGTLKTIKVLSDKTLGGRAFDLCIAREMENEAVEKLNISRVIGKKTAAELKSQYSLLRAANKVREVLSANTQTPYTVEGISRDKDFSSTFTREQFERACGGLFDRVKALATEVIKESGIPVKKLDAFEMMGGVSRTPKIISDISAILKRDVDRTMNMDEAAAIGSAYFAVKKSVHYKSKSFRVDERVPYPVYFSLSTNTSNSSRRLLLSSDELIGQSFSITFEADTNFELDFYDSDSAPQPFLKETFSSVESLLKLYEPSVQHENNTHMVRIQMRVNSTGLPQIEEADIIFRRVENATKHGKSGNETAEPVLETRRHSFVLTSKPTWYDPAEPSKEELEKSKEKISLIETSERIKYERAHAKNDLETFIFWAKREGVLENSDVTSKITEKQLEEYAALLEKSLNWLEDGEGSYDSCTGEMYENKLSELKETLQSYLPVEEPKTNSTTQEVNSTVGEEDVDFEMGTDEPAEPDETLEGDL</sequence>
<evidence type="ECO:0000313" key="7">
    <source>
        <dbReference type="Proteomes" id="UP000515908"/>
    </source>
</evidence>
<evidence type="ECO:0000256" key="5">
    <source>
        <dbReference type="SAM" id="MobiDB-lite"/>
    </source>
</evidence>
<dbReference type="FunFam" id="3.90.640.10:FF:000004">
    <property type="entry name" value="Heat shock 70 kDa protein 4"/>
    <property type="match status" value="1"/>
</dbReference>
<dbReference type="Gene3D" id="3.90.640.10">
    <property type="entry name" value="Actin, Chain A, domain 4"/>
    <property type="match status" value="1"/>
</dbReference>
<dbReference type="GO" id="GO:0140662">
    <property type="term" value="F:ATP-dependent protein folding chaperone"/>
    <property type="evidence" value="ECO:0007669"/>
    <property type="project" value="InterPro"/>
</dbReference>
<evidence type="ECO:0000256" key="4">
    <source>
        <dbReference type="ARBA" id="ARBA00023186"/>
    </source>
</evidence>
<keyword evidence="2" id="KW-0256">Endoplasmic reticulum</keyword>